<name>A0A5C3M3U0_9AGAR</name>
<organism evidence="1 2">
    <name type="scientific">Crucibulum laeve</name>
    <dbReference type="NCBI Taxonomy" id="68775"/>
    <lineage>
        <taxon>Eukaryota</taxon>
        <taxon>Fungi</taxon>
        <taxon>Dikarya</taxon>
        <taxon>Basidiomycota</taxon>
        <taxon>Agaricomycotina</taxon>
        <taxon>Agaricomycetes</taxon>
        <taxon>Agaricomycetidae</taxon>
        <taxon>Agaricales</taxon>
        <taxon>Agaricineae</taxon>
        <taxon>Nidulariaceae</taxon>
        <taxon>Crucibulum</taxon>
    </lineage>
</organism>
<proteinExistence type="predicted"/>
<dbReference type="EMBL" id="ML213597">
    <property type="protein sequence ID" value="TFK40084.1"/>
    <property type="molecule type" value="Genomic_DNA"/>
</dbReference>
<protein>
    <submittedName>
        <fullName evidence="1">Uncharacterized protein</fullName>
    </submittedName>
</protein>
<dbReference type="OrthoDB" id="5599163at2759"/>
<keyword evidence="2" id="KW-1185">Reference proteome</keyword>
<evidence type="ECO:0000313" key="2">
    <source>
        <dbReference type="Proteomes" id="UP000308652"/>
    </source>
</evidence>
<accession>A0A5C3M3U0</accession>
<reference evidence="1 2" key="1">
    <citation type="journal article" date="2019" name="Nat. Ecol. Evol.">
        <title>Megaphylogeny resolves global patterns of mushroom evolution.</title>
        <authorList>
            <person name="Varga T."/>
            <person name="Krizsan K."/>
            <person name="Foldi C."/>
            <person name="Dima B."/>
            <person name="Sanchez-Garcia M."/>
            <person name="Sanchez-Ramirez S."/>
            <person name="Szollosi G.J."/>
            <person name="Szarkandi J.G."/>
            <person name="Papp V."/>
            <person name="Albert L."/>
            <person name="Andreopoulos W."/>
            <person name="Angelini C."/>
            <person name="Antonin V."/>
            <person name="Barry K.W."/>
            <person name="Bougher N.L."/>
            <person name="Buchanan P."/>
            <person name="Buyck B."/>
            <person name="Bense V."/>
            <person name="Catcheside P."/>
            <person name="Chovatia M."/>
            <person name="Cooper J."/>
            <person name="Damon W."/>
            <person name="Desjardin D."/>
            <person name="Finy P."/>
            <person name="Geml J."/>
            <person name="Haridas S."/>
            <person name="Hughes K."/>
            <person name="Justo A."/>
            <person name="Karasinski D."/>
            <person name="Kautmanova I."/>
            <person name="Kiss B."/>
            <person name="Kocsube S."/>
            <person name="Kotiranta H."/>
            <person name="LaButti K.M."/>
            <person name="Lechner B.E."/>
            <person name="Liimatainen K."/>
            <person name="Lipzen A."/>
            <person name="Lukacs Z."/>
            <person name="Mihaltcheva S."/>
            <person name="Morgado L.N."/>
            <person name="Niskanen T."/>
            <person name="Noordeloos M.E."/>
            <person name="Ohm R.A."/>
            <person name="Ortiz-Santana B."/>
            <person name="Ovrebo C."/>
            <person name="Racz N."/>
            <person name="Riley R."/>
            <person name="Savchenko A."/>
            <person name="Shiryaev A."/>
            <person name="Soop K."/>
            <person name="Spirin V."/>
            <person name="Szebenyi C."/>
            <person name="Tomsovsky M."/>
            <person name="Tulloss R.E."/>
            <person name="Uehling J."/>
            <person name="Grigoriev I.V."/>
            <person name="Vagvolgyi C."/>
            <person name="Papp T."/>
            <person name="Martin F.M."/>
            <person name="Miettinen O."/>
            <person name="Hibbett D.S."/>
            <person name="Nagy L.G."/>
        </authorList>
    </citation>
    <scope>NUCLEOTIDE SEQUENCE [LARGE SCALE GENOMIC DNA]</scope>
    <source>
        <strain evidence="1 2">CBS 166.37</strain>
    </source>
</reference>
<gene>
    <name evidence="1" type="ORF">BDQ12DRAFT_697548</name>
</gene>
<sequence length="200" mass="23050">MIEGQHLKAFTAYKRVDKKVHPVSTAFPQECQVTRQIPADPILTLPFLTTNPPDFIPSEKISEDQMKKLNINSDGSLSNEEEKLFKHVMKLNETAIAFEDKERGTLKESYFSPYIIPTIPHIPWEYKNIPIPSGLVEKVIEVLKLKIEAGVYEPSQSSYRSQWFYVLKKNRKLRIDANTILFLISSGDLMHVRFTQKAEI</sequence>
<dbReference type="Proteomes" id="UP000308652">
    <property type="component" value="Unassembled WGS sequence"/>
</dbReference>
<dbReference type="STRING" id="68775.A0A5C3M3U0"/>
<evidence type="ECO:0000313" key="1">
    <source>
        <dbReference type="EMBL" id="TFK40084.1"/>
    </source>
</evidence>
<dbReference type="AlphaFoldDB" id="A0A5C3M3U0"/>